<sequence length="94" mass="10586">MCFDEKYAIIKLPLWRQGAVPQTQAAFSPYRHLSAPGKEIFLEISLPRTLEGGKGGCTMTFEQVVLLLTLLGGAIYVTFEITWTVSHSDRRKKK</sequence>
<evidence type="ECO:0000313" key="2">
    <source>
        <dbReference type="EMBL" id="MEJ5194793.1"/>
    </source>
</evidence>
<dbReference type="Proteomes" id="UP001373196">
    <property type="component" value="Unassembled WGS sequence"/>
</dbReference>
<dbReference type="RefSeq" id="WP_339394568.1">
    <property type="nucleotide sequence ID" value="NZ_JBBFGL010000001.1"/>
</dbReference>
<protein>
    <submittedName>
        <fullName evidence="2">Uncharacterized protein</fullName>
    </submittedName>
</protein>
<feature type="transmembrane region" description="Helical" evidence="1">
    <location>
        <begin position="64"/>
        <end position="85"/>
    </location>
</feature>
<keyword evidence="1" id="KW-0472">Membrane</keyword>
<comment type="caution">
    <text evidence="2">The sequence shown here is derived from an EMBL/GenBank/DDBJ whole genome shotgun (WGS) entry which is preliminary data.</text>
</comment>
<evidence type="ECO:0000313" key="3">
    <source>
        <dbReference type="Proteomes" id="UP001373196"/>
    </source>
</evidence>
<name>A0AB35Y288_9FIRM</name>
<evidence type="ECO:0000256" key="1">
    <source>
        <dbReference type="SAM" id="Phobius"/>
    </source>
</evidence>
<proteinExistence type="predicted"/>
<dbReference type="AlphaFoldDB" id="A0AB35Y288"/>
<organism evidence="2 3">
    <name type="scientific">Faecalibacterium wellingii</name>
    <dbReference type="NCBI Taxonomy" id="2929491"/>
    <lineage>
        <taxon>Bacteria</taxon>
        <taxon>Bacillati</taxon>
        <taxon>Bacillota</taxon>
        <taxon>Clostridia</taxon>
        <taxon>Eubacteriales</taxon>
        <taxon>Oscillospiraceae</taxon>
        <taxon>Faecalibacterium</taxon>
    </lineage>
</organism>
<accession>A0AB35Y288</accession>
<keyword evidence="1" id="KW-1133">Transmembrane helix</keyword>
<dbReference type="EMBL" id="JBBFGL010000001">
    <property type="protein sequence ID" value="MEJ5194793.1"/>
    <property type="molecule type" value="Genomic_DNA"/>
</dbReference>
<reference evidence="2" key="1">
    <citation type="submission" date="2024-03" db="EMBL/GenBank/DDBJ databases">
        <authorList>
            <person name="Plomp N."/>
            <person name="Harmsen H.J."/>
        </authorList>
    </citation>
    <scope>NUCLEOTIDE SEQUENCE</scope>
    <source>
        <strain evidence="2">HTF-128</strain>
    </source>
</reference>
<keyword evidence="1" id="KW-0812">Transmembrane</keyword>
<gene>
    <name evidence="2" type="ORF">WF834_01150</name>
</gene>